<evidence type="ECO:0000256" key="3">
    <source>
        <dbReference type="ARBA" id="ARBA00012515"/>
    </source>
</evidence>
<dbReference type="Proteomes" id="UP001500359">
    <property type="component" value="Unassembled WGS sequence"/>
</dbReference>
<dbReference type="CDD" id="cd00959">
    <property type="entry name" value="DeoC"/>
    <property type="match status" value="1"/>
</dbReference>
<comment type="similarity">
    <text evidence="2">Belongs to the DeoC/FbaB aldolase family. DeoC type 2 subfamily.</text>
</comment>
<name>A0ABP3X2S2_9ALTE</name>
<keyword evidence="9" id="KW-1185">Reference proteome</keyword>
<dbReference type="RefSeq" id="WP_343861847.1">
    <property type="nucleotide sequence ID" value="NZ_BAAAFD010000011.1"/>
</dbReference>
<dbReference type="InterPro" id="IPR011343">
    <property type="entry name" value="DeoC"/>
</dbReference>
<evidence type="ECO:0000313" key="8">
    <source>
        <dbReference type="EMBL" id="GAA0859298.1"/>
    </source>
</evidence>
<reference evidence="9" key="1">
    <citation type="journal article" date="2019" name="Int. J. Syst. Evol. Microbiol.">
        <title>The Global Catalogue of Microorganisms (GCM) 10K type strain sequencing project: providing services to taxonomists for standard genome sequencing and annotation.</title>
        <authorList>
            <consortium name="The Broad Institute Genomics Platform"/>
            <consortium name="The Broad Institute Genome Sequencing Center for Infectious Disease"/>
            <person name="Wu L."/>
            <person name="Ma J."/>
        </authorList>
    </citation>
    <scope>NUCLEOTIDE SEQUENCE [LARGE SCALE GENOMIC DNA]</scope>
    <source>
        <strain evidence="9">JCM 15896</strain>
    </source>
</reference>
<dbReference type="InterPro" id="IPR013785">
    <property type="entry name" value="Aldolase_TIM"/>
</dbReference>
<evidence type="ECO:0000313" key="9">
    <source>
        <dbReference type="Proteomes" id="UP001500359"/>
    </source>
</evidence>
<dbReference type="PANTHER" id="PTHR10889">
    <property type="entry name" value="DEOXYRIBOSE-PHOSPHATE ALDOLASE"/>
    <property type="match status" value="1"/>
</dbReference>
<evidence type="ECO:0000256" key="2">
    <source>
        <dbReference type="ARBA" id="ARBA00009473"/>
    </source>
</evidence>
<dbReference type="EC" id="4.1.2.4" evidence="3 7"/>
<organism evidence="8 9">
    <name type="scientific">Aliiglaciecola litoralis</name>
    <dbReference type="NCBI Taxonomy" id="582857"/>
    <lineage>
        <taxon>Bacteria</taxon>
        <taxon>Pseudomonadati</taxon>
        <taxon>Pseudomonadota</taxon>
        <taxon>Gammaproteobacteria</taxon>
        <taxon>Alteromonadales</taxon>
        <taxon>Alteromonadaceae</taxon>
        <taxon>Aliiglaciecola</taxon>
    </lineage>
</organism>
<dbReference type="InterPro" id="IPR002915">
    <property type="entry name" value="DeoC/FbaB/LacD_aldolase"/>
</dbReference>
<dbReference type="EMBL" id="BAAAFD010000011">
    <property type="protein sequence ID" value="GAA0859298.1"/>
    <property type="molecule type" value="Genomic_DNA"/>
</dbReference>
<keyword evidence="5" id="KW-0704">Schiff base</keyword>
<evidence type="ECO:0000256" key="7">
    <source>
        <dbReference type="NCBIfam" id="TIGR00126"/>
    </source>
</evidence>
<comment type="caution">
    <text evidence="8">The sequence shown here is derived from an EMBL/GenBank/DDBJ whole genome shotgun (WGS) entry which is preliminary data.</text>
</comment>
<dbReference type="PANTHER" id="PTHR10889:SF3">
    <property type="entry name" value="DEOXYRIBOSE-PHOSPHATE ALDOLASE"/>
    <property type="match status" value="1"/>
</dbReference>
<evidence type="ECO:0000256" key="5">
    <source>
        <dbReference type="ARBA" id="ARBA00023270"/>
    </source>
</evidence>
<evidence type="ECO:0000256" key="4">
    <source>
        <dbReference type="ARBA" id="ARBA00023239"/>
    </source>
</evidence>
<dbReference type="Gene3D" id="3.20.20.70">
    <property type="entry name" value="Aldolase class I"/>
    <property type="match status" value="1"/>
</dbReference>
<sequence length="258" mass="27693">MKIETELAQKIISLIDLTSLSGNETLADVIQICQSAMTPYGNTAAVCVYPNYVQTAKNFLAAKGCKKMKVATVVNFPSGQQSIKKVVADTQLAIKHGADEIDIVLPYHDLITGNVDSVTTMLSACKQACTEKAALKVIIESGELGTPELVKAACQLSLNNGADFIKTSTGKVPVNATLEAATWILESIKESGNKQVGIKISGGVKTYEQAVEYLTLTQKIMGDHWIDSDHVRFGASSLLMDVMTHIEQTSALTSRALK</sequence>
<dbReference type="PIRSF" id="PIRSF001357">
    <property type="entry name" value="DeoC"/>
    <property type="match status" value="1"/>
</dbReference>
<dbReference type="NCBIfam" id="TIGR00126">
    <property type="entry name" value="deoC"/>
    <property type="match status" value="1"/>
</dbReference>
<dbReference type="SUPFAM" id="SSF51569">
    <property type="entry name" value="Aldolase"/>
    <property type="match status" value="1"/>
</dbReference>
<accession>A0ABP3X2S2</accession>
<comment type="pathway">
    <text evidence="1">Carbohydrate degradation; 2-deoxy-D-ribose 1-phosphate degradation; D-glyceraldehyde 3-phosphate and acetaldehyde from 2-deoxy-alpha-D-ribose 1-phosphate: step 2/2.</text>
</comment>
<dbReference type="SMART" id="SM01133">
    <property type="entry name" value="DeoC"/>
    <property type="match status" value="1"/>
</dbReference>
<evidence type="ECO:0000256" key="6">
    <source>
        <dbReference type="ARBA" id="ARBA00048791"/>
    </source>
</evidence>
<evidence type="ECO:0000256" key="1">
    <source>
        <dbReference type="ARBA" id="ARBA00004816"/>
    </source>
</evidence>
<gene>
    <name evidence="8" type="primary">deoC</name>
    <name evidence="8" type="ORF">GCM10009114_32240</name>
</gene>
<comment type="catalytic activity">
    <reaction evidence="6">
        <text>2-deoxy-D-ribose 5-phosphate = D-glyceraldehyde 3-phosphate + acetaldehyde</text>
        <dbReference type="Rhea" id="RHEA:12821"/>
        <dbReference type="ChEBI" id="CHEBI:15343"/>
        <dbReference type="ChEBI" id="CHEBI:59776"/>
        <dbReference type="ChEBI" id="CHEBI:62877"/>
        <dbReference type="EC" id="4.1.2.4"/>
    </reaction>
</comment>
<keyword evidence="4" id="KW-0456">Lyase</keyword>
<protein>
    <recommendedName>
        <fullName evidence="3 7">Deoxyribose-phosphate aldolase</fullName>
        <ecNumber evidence="3 7">4.1.2.4</ecNumber>
    </recommendedName>
</protein>
<proteinExistence type="inferred from homology"/>
<dbReference type="Pfam" id="PF01791">
    <property type="entry name" value="DeoC"/>
    <property type="match status" value="1"/>
</dbReference>